<evidence type="ECO:0000313" key="1">
    <source>
        <dbReference type="EMBL" id="KAJ9106024.1"/>
    </source>
</evidence>
<comment type="caution">
    <text evidence="1">The sequence shown here is derived from an EMBL/GenBank/DDBJ whole genome shotgun (WGS) entry which is preliminary data.</text>
</comment>
<accession>A0ACC2W438</accession>
<evidence type="ECO:0000313" key="2">
    <source>
        <dbReference type="Proteomes" id="UP001230649"/>
    </source>
</evidence>
<dbReference type="EMBL" id="JASBWS010000044">
    <property type="protein sequence ID" value="KAJ9106024.1"/>
    <property type="molecule type" value="Genomic_DNA"/>
</dbReference>
<name>A0ACC2W438_9TREE</name>
<reference evidence="1" key="1">
    <citation type="submission" date="2023-04" db="EMBL/GenBank/DDBJ databases">
        <title>Draft Genome sequencing of Naganishia species isolated from polar environments using Oxford Nanopore Technology.</title>
        <authorList>
            <person name="Leo P."/>
            <person name="Venkateswaran K."/>
        </authorList>
    </citation>
    <scope>NUCLEOTIDE SEQUENCE</scope>
    <source>
        <strain evidence="1">MNA-CCFEE 5262</strain>
    </source>
</reference>
<gene>
    <name evidence="1" type="ORF">QFC20_004084</name>
</gene>
<organism evidence="1 2">
    <name type="scientific">Naganishia adeliensis</name>
    <dbReference type="NCBI Taxonomy" id="92952"/>
    <lineage>
        <taxon>Eukaryota</taxon>
        <taxon>Fungi</taxon>
        <taxon>Dikarya</taxon>
        <taxon>Basidiomycota</taxon>
        <taxon>Agaricomycotina</taxon>
        <taxon>Tremellomycetes</taxon>
        <taxon>Filobasidiales</taxon>
        <taxon>Filobasidiaceae</taxon>
        <taxon>Naganishia</taxon>
    </lineage>
</organism>
<keyword evidence="2" id="KW-1185">Reference proteome</keyword>
<dbReference type="Proteomes" id="UP001230649">
    <property type="component" value="Unassembled WGS sequence"/>
</dbReference>
<protein>
    <submittedName>
        <fullName evidence="1">Uncharacterized protein</fullName>
    </submittedName>
</protein>
<sequence>MPRFLLAAGSNGASQLGIGHRDDVSSNVIDLASGANHSLLLLLSNGSSRRQVWITGTNEYHQLGPQFSTQTTLGVWTPLDVNVLLCGAGIPSSTAIIHEPIAIGCSWTTSSIVFSRIQDGERLSDVVISFGTNDFGELGCGTTTNDKGSSSKSVTIVRLPGWQGAVSASTDPKERMSVEHLAVGQRHMACVCRFSSSEGQDSSKQRVYGWGAARHGQLSAQSYIEDRTASGPSSAPPSSSSSPVPRMRNTSKSSRRPAKPPTLKAANSKYPSTQTTPVSIDMSEPPFSPASPVQITHVSCGASHTVLLLSDGRVLGLGSNAKGQLDFPREQREEENCAWRWGVRGTA</sequence>
<proteinExistence type="predicted"/>